<evidence type="ECO:0000256" key="1">
    <source>
        <dbReference type="SAM" id="Phobius"/>
    </source>
</evidence>
<keyword evidence="1" id="KW-0472">Membrane</keyword>
<sequence length="154" mass="17284">MLFLFAITLHNMEEALWLPKWSENAGKFQKKVKQNEFLFAVIVITSMAYLTVFFHYVLGNMITTIILVGFLGAMVFNAIFPHLIASIILKQYAPGVVTGVLLHLPVNSYIIYHYVQADKISWVGVILATVFIGVILLSMIPVLFRVGAKILPKS</sequence>
<feature type="transmembrane region" description="Helical" evidence="1">
    <location>
        <begin position="120"/>
        <end position="144"/>
    </location>
</feature>
<feature type="transmembrane region" description="Helical" evidence="1">
    <location>
        <begin position="37"/>
        <end position="56"/>
    </location>
</feature>
<name>A0A1H9RT61_9BACI</name>
<dbReference type="STRING" id="531814.SAMN04487944_109148"/>
<accession>A0A1H9RT61</accession>
<dbReference type="AlphaFoldDB" id="A0A1H9RT61"/>
<evidence type="ECO:0008006" key="4">
    <source>
        <dbReference type="Google" id="ProtNLM"/>
    </source>
</evidence>
<dbReference type="Pfam" id="PF13787">
    <property type="entry name" value="HXXEE"/>
    <property type="match status" value="1"/>
</dbReference>
<dbReference type="Proteomes" id="UP000199687">
    <property type="component" value="Unassembled WGS sequence"/>
</dbReference>
<evidence type="ECO:0000313" key="3">
    <source>
        <dbReference type="Proteomes" id="UP000199687"/>
    </source>
</evidence>
<reference evidence="2 3" key="1">
    <citation type="submission" date="2016-10" db="EMBL/GenBank/DDBJ databases">
        <authorList>
            <person name="de Groot N.N."/>
        </authorList>
    </citation>
    <scope>NUCLEOTIDE SEQUENCE [LARGE SCALE GENOMIC DNA]</scope>
    <source>
        <strain evidence="2 3">CGMCC 1.7727</strain>
    </source>
</reference>
<proteinExistence type="predicted"/>
<feature type="transmembrane region" description="Helical" evidence="1">
    <location>
        <begin position="62"/>
        <end position="80"/>
    </location>
</feature>
<protein>
    <recommendedName>
        <fullName evidence="4">HXXEE domain-containing protein</fullName>
    </recommendedName>
</protein>
<keyword evidence="1" id="KW-1133">Transmembrane helix</keyword>
<organism evidence="2 3">
    <name type="scientific">Gracilibacillus ureilyticus</name>
    <dbReference type="NCBI Taxonomy" id="531814"/>
    <lineage>
        <taxon>Bacteria</taxon>
        <taxon>Bacillati</taxon>
        <taxon>Bacillota</taxon>
        <taxon>Bacilli</taxon>
        <taxon>Bacillales</taxon>
        <taxon>Bacillaceae</taxon>
        <taxon>Gracilibacillus</taxon>
    </lineage>
</organism>
<keyword evidence="1" id="KW-0812">Transmembrane</keyword>
<keyword evidence="3" id="KW-1185">Reference proteome</keyword>
<dbReference type="InterPro" id="IPR025671">
    <property type="entry name" value="HXXEE"/>
</dbReference>
<dbReference type="EMBL" id="FOGL01000009">
    <property type="protein sequence ID" value="SER75896.1"/>
    <property type="molecule type" value="Genomic_DNA"/>
</dbReference>
<feature type="transmembrane region" description="Helical" evidence="1">
    <location>
        <begin position="92"/>
        <end position="114"/>
    </location>
</feature>
<gene>
    <name evidence="2" type="ORF">SAMN04487944_109148</name>
</gene>
<evidence type="ECO:0000313" key="2">
    <source>
        <dbReference type="EMBL" id="SER75896.1"/>
    </source>
</evidence>